<feature type="transmembrane region" description="Helical" evidence="1">
    <location>
        <begin position="96"/>
        <end position="114"/>
    </location>
</feature>
<sequence>MQFSLPAVRISLYCALTFFTFILFCLTAARLNYTGNLPPGDPLNGGRNFHDPIAVELLITCLMAIPWSIFVALTIHNRWENPHLSTFRGEIAGLSLIWIFYIIGAAVATVGVLHHHSILLSQPKPSQHLVLTVSLLHHLNRATGAIYPSANTSPHVVFSPPSLHSPGWAGSV</sequence>
<evidence type="ECO:0000256" key="1">
    <source>
        <dbReference type="SAM" id="Phobius"/>
    </source>
</evidence>
<protein>
    <recommendedName>
        <fullName evidence="4">MARVEL domain-containing protein</fullName>
    </recommendedName>
</protein>
<accession>A0A409WUW6</accession>
<keyword evidence="1" id="KW-0812">Transmembrane</keyword>
<keyword evidence="1" id="KW-0472">Membrane</keyword>
<evidence type="ECO:0008006" key="4">
    <source>
        <dbReference type="Google" id="ProtNLM"/>
    </source>
</evidence>
<name>A0A409WUW6_9AGAR</name>
<comment type="caution">
    <text evidence="2">The sequence shown here is derived from an EMBL/GenBank/DDBJ whole genome shotgun (WGS) entry which is preliminary data.</text>
</comment>
<dbReference type="InParanoid" id="A0A409WUW6"/>
<organism evidence="2 3">
    <name type="scientific">Panaeolus cyanescens</name>
    <dbReference type="NCBI Taxonomy" id="181874"/>
    <lineage>
        <taxon>Eukaryota</taxon>
        <taxon>Fungi</taxon>
        <taxon>Dikarya</taxon>
        <taxon>Basidiomycota</taxon>
        <taxon>Agaricomycotina</taxon>
        <taxon>Agaricomycetes</taxon>
        <taxon>Agaricomycetidae</taxon>
        <taxon>Agaricales</taxon>
        <taxon>Agaricineae</taxon>
        <taxon>Galeropsidaceae</taxon>
        <taxon>Panaeolus</taxon>
    </lineage>
</organism>
<evidence type="ECO:0000313" key="3">
    <source>
        <dbReference type="Proteomes" id="UP000284842"/>
    </source>
</evidence>
<dbReference type="OrthoDB" id="2501127at2759"/>
<proteinExistence type="predicted"/>
<dbReference type="Proteomes" id="UP000284842">
    <property type="component" value="Unassembled WGS sequence"/>
</dbReference>
<keyword evidence="3" id="KW-1185">Reference proteome</keyword>
<dbReference type="AlphaFoldDB" id="A0A409WUW6"/>
<dbReference type="STRING" id="181874.A0A409WUW6"/>
<dbReference type="EMBL" id="NHTK01005176">
    <property type="protein sequence ID" value="PPQ82277.1"/>
    <property type="molecule type" value="Genomic_DNA"/>
</dbReference>
<keyword evidence="1" id="KW-1133">Transmembrane helix</keyword>
<reference evidence="2 3" key="1">
    <citation type="journal article" date="2018" name="Evol. Lett.">
        <title>Horizontal gene cluster transfer increased hallucinogenic mushroom diversity.</title>
        <authorList>
            <person name="Reynolds H.T."/>
            <person name="Vijayakumar V."/>
            <person name="Gluck-Thaler E."/>
            <person name="Korotkin H.B."/>
            <person name="Matheny P.B."/>
            <person name="Slot J.C."/>
        </authorList>
    </citation>
    <scope>NUCLEOTIDE SEQUENCE [LARGE SCALE GENOMIC DNA]</scope>
    <source>
        <strain evidence="2 3">2629</strain>
    </source>
</reference>
<feature type="transmembrane region" description="Helical" evidence="1">
    <location>
        <begin position="53"/>
        <end position="75"/>
    </location>
</feature>
<gene>
    <name evidence="2" type="ORF">CVT24_001445</name>
</gene>
<evidence type="ECO:0000313" key="2">
    <source>
        <dbReference type="EMBL" id="PPQ82277.1"/>
    </source>
</evidence>
<feature type="transmembrane region" description="Helical" evidence="1">
    <location>
        <begin position="12"/>
        <end position="33"/>
    </location>
</feature>